<evidence type="ECO:0000256" key="6">
    <source>
        <dbReference type="ARBA" id="ARBA00023288"/>
    </source>
</evidence>
<comment type="similarity">
    <text evidence="2">Belongs to the NlpA lipoprotein family.</text>
</comment>
<dbReference type="Proteomes" id="UP000316612">
    <property type="component" value="Unassembled WGS sequence"/>
</dbReference>
<keyword evidence="4" id="KW-0472">Membrane</keyword>
<evidence type="ECO:0000256" key="3">
    <source>
        <dbReference type="ARBA" id="ARBA00022729"/>
    </source>
</evidence>
<dbReference type="GO" id="GO:0016020">
    <property type="term" value="C:membrane"/>
    <property type="evidence" value="ECO:0007669"/>
    <property type="project" value="UniProtKB-SubCell"/>
</dbReference>
<dbReference type="PANTHER" id="PTHR30429">
    <property type="entry name" value="D-METHIONINE-BINDING LIPOPROTEIN METQ"/>
    <property type="match status" value="1"/>
</dbReference>
<feature type="signal peptide" evidence="7">
    <location>
        <begin position="1"/>
        <end position="35"/>
    </location>
</feature>
<keyword evidence="9" id="KW-1185">Reference proteome</keyword>
<proteinExistence type="inferred from homology"/>
<gene>
    <name evidence="8" type="ORF">AUR04nite_16670</name>
</gene>
<dbReference type="Pfam" id="PF03180">
    <property type="entry name" value="Lipoprotein_9"/>
    <property type="match status" value="1"/>
</dbReference>
<evidence type="ECO:0000256" key="1">
    <source>
        <dbReference type="ARBA" id="ARBA00004635"/>
    </source>
</evidence>
<dbReference type="PANTHER" id="PTHR30429:SF3">
    <property type="entry name" value="LIPOPROTEIN"/>
    <property type="match status" value="1"/>
</dbReference>
<name>A0A4Y4DRA5_GLUUR</name>
<feature type="chain" id="PRO_5021463238" evidence="7">
    <location>
        <begin position="36"/>
        <end position="302"/>
    </location>
</feature>
<protein>
    <submittedName>
        <fullName evidence="8">Lipoprotein</fullName>
    </submittedName>
</protein>
<evidence type="ECO:0000313" key="9">
    <source>
        <dbReference type="Proteomes" id="UP000316612"/>
    </source>
</evidence>
<dbReference type="SUPFAM" id="SSF53850">
    <property type="entry name" value="Periplasmic binding protein-like II"/>
    <property type="match status" value="1"/>
</dbReference>
<keyword evidence="3 7" id="KW-0732">Signal</keyword>
<keyword evidence="5" id="KW-0564">Palmitate</keyword>
<evidence type="ECO:0000256" key="4">
    <source>
        <dbReference type="ARBA" id="ARBA00023136"/>
    </source>
</evidence>
<dbReference type="InterPro" id="IPR004872">
    <property type="entry name" value="Lipoprotein_NlpA"/>
</dbReference>
<evidence type="ECO:0000313" key="8">
    <source>
        <dbReference type="EMBL" id="GED06135.1"/>
    </source>
</evidence>
<comment type="subcellular location">
    <subcellularLocation>
        <location evidence="1">Membrane</location>
        <topology evidence="1">Lipid-anchor</topology>
    </subcellularLocation>
</comment>
<comment type="caution">
    <text evidence="8">The sequence shown here is derived from an EMBL/GenBank/DDBJ whole genome shotgun (WGS) entry which is preliminary data.</text>
</comment>
<accession>A0A4Y4DRA5</accession>
<evidence type="ECO:0000256" key="2">
    <source>
        <dbReference type="ARBA" id="ARBA00008973"/>
    </source>
</evidence>
<reference evidence="8 9" key="1">
    <citation type="submission" date="2019-06" db="EMBL/GenBank/DDBJ databases">
        <title>Whole genome shotgun sequence of Glutamicibacter uratoxydans NBRC 15515.</title>
        <authorList>
            <person name="Hosoyama A."/>
            <person name="Uohara A."/>
            <person name="Ohji S."/>
            <person name="Ichikawa N."/>
        </authorList>
    </citation>
    <scope>NUCLEOTIDE SEQUENCE [LARGE SCALE GENOMIC DNA]</scope>
    <source>
        <strain evidence="8 9">NBRC 15515</strain>
    </source>
</reference>
<dbReference type="RefSeq" id="WP_141363873.1">
    <property type="nucleotide sequence ID" value="NZ_BAAAJL010000003.1"/>
</dbReference>
<evidence type="ECO:0000256" key="7">
    <source>
        <dbReference type="SAM" id="SignalP"/>
    </source>
</evidence>
<dbReference type="PROSITE" id="PS51257">
    <property type="entry name" value="PROKAR_LIPOPROTEIN"/>
    <property type="match status" value="1"/>
</dbReference>
<evidence type="ECO:0000256" key="5">
    <source>
        <dbReference type="ARBA" id="ARBA00023139"/>
    </source>
</evidence>
<sequence>MKFSSASPLIRRGTPLALLAAGALLFTGCAPTSQAAEGDIHNVTVGTGELSPVNDVISEVAKEHGINVEWQSFSDWTLPNQALAHGESDVNAFQHLAFLSAYNVAENQDLTPVGSTQITTWGIFSDKYDSVDAIPDGATIAIPNDPSNSARTLFLLQQAGLITLAKDVGIYPTVDDITQNSKNLKFSPIVAQQLVNVYKDVDAIVVGTATIDQALSITKDKALAIDDPNAKSSLPYVNVVAVRGEDADSEVYRELAKSWKDPRVLEAIKEESKDNSIVVDIPVEQLRETLTELEDLARGLEK</sequence>
<organism evidence="8 9">
    <name type="scientific">Glutamicibacter uratoxydans</name>
    <name type="common">Arthrobacter uratoxydans</name>
    <dbReference type="NCBI Taxonomy" id="43667"/>
    <lineage>
        <taxon>Bacteria</taxon>
        <taxon>Bacillati</taxon>
        <taxon>Actinomycetota</taxon>
        <taxon>Actinomycetes</taxon>
        <taxon>Micrococcales</taxon>
        <taxon>Micrococcaceae</taxon>
        <taxon>Glutamicibacter</taxon>
    </lineage>
</organism>
<dbReference type="EMBL" id="BJNY01000008">
    <property type="protein sequence ID" value="GED06135.1"/>
    <property type="molecule type" value="Genomic_DNA"/>
</dbReference>
<dbReference type="Gene3D" id="3.40.190.10">
    <property type="entry name" value="Periplasmic binding protein-like II"/>
    <property type="match status" value="2"/>
</dbReference>
<dbReference type="OrthoDB" id="9812878at2"/>
<keyword evidence="6 8" id="KW-0449">Lipoprotein</keyword>
<dbReference type="AlphaFoldDB" id="A0A4Y4DRA5"/>